<organism evidence="8 9">
    <name type="scientific">Actinia tenebrosa</name>
    <name type="common">Australian red waratah sea anemone</name>
    <dbReference type="NCBI Taxonomy" id="6105"/>
    <lineage>
        <taxon>Eukaryota</taxon>
        <taxon>Metazoa</taxon>
        <taxon>Cnidaria</taxon>
        <taxon>Anthozoa</taxon>
        <taxon>Hexacorallia</taxon>
        <taxon>Actiniaria</taxon>
        <taxon>Actiniidae</taxon>
        <taxon>Actinia</taxon>
    </lineage>
</organism>
<dbReference type="Proteomes" id="UP000515163">
    <property type="component" value="Unplaced"/>
</dbReference>
<dbReference type="InterPro" id="IPR000859">
    <property type="entry name" value="CUB_dom"/>
</dbReference>
<reference evidence="9" key="1">
    <citation type="submission" date="2025-08" db="UniProtKB">
        <authorList>
            <consortium name="RefSeq"/>
        </authorList>
    </citation>
    <scope>IDENTIFICATION</scope>
    <source>
        <tissue evidence="9">Tentacle</tissue>
    </source>
</reference>
<feature type="domain" description="CUB" evidence="7">
    <location>
        <begin position="304"/>
        <end position="416"/>
    </location>
</feature>
<keyword evidence="1 6" id="KW-0732">Signal</keyword>
<dbReference type="KEGG" id="aten:116291239"/>
<dbReference type="CDD" id="cd00041">
    <property type="entry name" value="CUB"/>
    <property type="match status" value="1"/>
</dbReference>
<protein>
    <submittedName>
        <fullName evidence="9">Uncharacterized protein LOC116291239</fullName>
    </submittedName>
</protein>
<dbReference type="GeneID" id="116291239"/>
<evidence type="ECO:0000256" key="4">
    <source>
        <dbReference type="ARBA" id="ARBA00023180"/>
    </source>
</evidence>
<dbReference type="Gene3D" id="2.60.40.10">
    <property type="entry name" value="Immunoglobulins"/>
    <property type="match status" value="1"/>
</dbReference>
<keyword evidence="8" id="KW-1185">Reference proteome</keyword>
<accession>A0A6P8HET3</accession>
<dbReference type="Pfam" id="PF00431">
    <property type="entry name" value="CUB"/>
    <property type="match status" value="1"/>
</dbReference>
<evidence type="ECO:0000259" key="7">
    <source>
        <dbReference type="PROSITE" id="PS01180"/>
    </source>
</evidence>
<dbReference type="OrthoDB" id="5975444at2759"/>
<dbReference type="InterPro" id="IPR035914">
    <property type="entry name" value="Sperma_CUB_dom_sf"/>
</dbReference>
<keyword evidence="4" id="KW-0325">Glycoprotein</keyword>
<keyword evidence="3" id="KW-1015">Disulfide bond</keyword>
<dbReference type="PANTHER" id="PTHR24251:SF30">
    <property type="entry name" value="MEMBRANE FRIZZLED-RELATED PROTEIN"/>
    <property type="match status" value="1"/>
</dbReference>
<dbReference type="SUPFAM" id="SSF49854">
    <property type="entry name" value="Spermadhesin, CUB domain"/>
    <property type="match status" value="1"/>
</dbReference>
<dbReference type="InterPro" id="IPR013783">
    <property type="entry name" value="Ig-like_fold"/>
</dbReference>
<dbReference type="SMART" id="SM00042">
    <property type="entry name" value="CUB"/>
    <property type="match status" value="1"/>
</dbReference>
<name>A0A6P8HET3_ACTTE</name>
<evidence type="ECO:0000256" key="2">
    <source>
        <dbReference type="ARBA" id="ARBA00022737"/>
    </source>
</evidence>
<evidence type="ECO:0000313" key="8">
    <source>
        <dbReference type="Proteomes" id="UP000515163"/>
    </source>
</evidence>
<evidence type="ECO:0000313" key="9">
    <source>
        <dbReference type="RefSeq" id="XP_031554241.1"/>
    </source>
</evidence>
<dbReference type="RefSeq" id="XP_031554241.1">
    <property type="nucleotide sequence ID" value="XM_031698381.1"/>
</dbReference>
<evidence type="ECO:0000256" key="1">
    <source>
        <dbReference type="ARBA" id="ARBA00022729"/>
    </source>
</evidence>
<keyword evidence="2" id="KW-0677">Repeat</keyword>
<sequence>MPIQVFATTSILQALACLLIVTGTVVGARKPCKMTQSGCNNSDVIIKCPHFPADQSNLISLYWRVRNRTTRSSKTMAYMTANGKIIYYTKNTVLDGRLTVYPNGSLEVKSLVPEDAETSYEYHVRTKTNPIPQRCIISLQVKCNGEVSNFSQDVCVEDEVVLDCPAKHRTNPRVFKELRWLKETSGMLKLVASLSSTRVRINEEGVLLHGNGSLVLPRGRAIGKDTYKCFVHKIGKGRRREIHEVGLNNSKCHKTGGNVKTTQGRITMTTTAKTIQSTGVVMSNAPTPSVSTEAVSPSVTAMVCGGVLNNSVGTFQSPNFPSTYPANSHCEWTISLPQDYAAINITLNQVNLEGEEKCRHDYIAIYDELHNQIGCRSCGTHNSPLEVQVRGRIAVIVFESDSSVNKSGFLARYKGALNVSNRNL</sequence>
<proteinExistence type="predicted"/>
<dbReference type="PROSITE" id="PS01180">
    <property type="entry name" value="CUB"/>
    <property type="match status" value="1"/>
</dbReference>
<evidence type="ECO:0000256" key="6">
    <source>
        <dbReference type="SAM" id="SignalP"/>
    </source>
</evidence>
<gene>
    <name evidence="9" type="primary">LOC116291239</name>
</gene>
<dbReference type="InParanoid" id="A0A6P8HET3"/>
<dbReference type="Gene3D" id="2.60.120.290">
    <property type="entry name" value="Spermadhesin, CUB domain"/>
    <property type="match status" value="1"/>
</dbReference>
<feature type="signal peptide" evidence="6">
    <location>
        <begin position="1"/>
        <end position="27"/>
    </location>
</feature>
<evidence type="ECO:0000256" key="5">
    <source>
        <dbReference type="PROSITE-ProRule" id="PRU00059"/>
    </source>
</evidence>
<dbReference type="AlphaFoldDB" id="A0A6P8HET3"/>
<evidence type="ECO:0000256" key="3">
    <source>
        <dbReference type="ARBA" id="ARBA00023157"/>
    </source>
</evidence>
<dbReference type="PANTHER" id="PTHR24251">
    <property type="entry name" value="OVOCHYMASE-RELATED"/>
    <property type="match status" value="1"/>
</dbReference>
<comment type="caution">
    <text evidence="5">Lacks conserved residue(s) required for the propagation of feature annotation.</text>
</comment>
<dbReference type="FunFam" id="2.60.120.290:FF:000003">
    <property type="entry name" value="Neuropilin"/>
    <property type="match status" value="1"/>
</dbReference>
<feature type="chain" id="PRO_5027848122" evidence="6">
    <location>
        <begin position="28"/>
        <end position="424"/>
    </location>
</feature>